<proteinExistence type="predicted"/>
<feature type="region of interest" description="Disordered" evidence="1">
    <location>
        <begin position="101"/>
        <end position="135"/>
    </location>
</feature>
<dbReference type="Proteomes" id="UP000321155">
    <property type="component" value="Unassembled WGS sequence"/>
</dbReference>
<dbReference type="InterPro" id="IPR032710">
    <property type="entry name" value="NTF2-like_dom_sf"/>
</dbReference>
<dbReference type="InterPro" id="IPR037401">
    <property type="entry name" value="SnoaL-like"/>
</dbReference>
<dbReference type="OrthoDB" id="9182871at2"/>
<dbReference type="PANTHER" id="PTHR38436">
    <property type="entry name" value="POLYKETIDE CYCLASE SNOAL-LIKE DOMAIN"/>
    <property type="match status" value="1"/>
</dbReference>
<organism evidence="3 5">
    <name type="scientific">Kocuria flava</name>
    <dbReference type="NCBI Taxonomy" id="446860"/>
    <lineage>
        <taxon>Bacteria</taxon>
        <taxon>Bacillati</taxon>
        <taxon>Actinomycetota</taxon>
        <taxon>Actinomycetes</taxon>
        <taxon>Micrococcales</taxon>
        <taxon>Micrococcaceae</taxon>
        <taxon>Kocuria</taxon>
    </lineage>
</organism>
<dbReference type="EMBL" id="BJZR01000158">
    <property type="protein sequence ID" value="GEO93699.1"/>
    <property type="molecule type" value="Genomic_DNA"/>
</dbReference>
<evidence type="ECO:0000313" key="4">
    <source>
        <dbReference type="EMBL" id="GEO93699.1"/>
    </source>
</evidence>
<dbReference type="KEGG" id="kfv:AS188_10025"/>
<dbReference type="Pfam" id="PF12680">
    <property type="entry name" value="SnoaL_2"/>
    <property type="match status" value="1"/>
</dbReference>
<feature type="compositionally biased region" description="Polar residues" evidence="1">
    <location>
        <begin position="126"/>
        <end position="135"/>
    </location>
</feature>
<name>A0A0U3HR92_9MICC</name>
<dbReference type="GO" id="GO:0030638">
    <property type="term" value="P:polyketide metabolic process"/>
    <property type="evidence" value="ECO:0007669"/>
    <property type="project" value="InterPro"/>
</dbReference>
<evidence type="ECO:0000259" key="2">
    <source>
        <dbReference type="Pfam" id="PF12680"/>
    </source>
</evidence>
<feature type="domain" description="SnoaL-like" evidence="2">
    <location>
        <begin position="24"/>
        <end position="121"/>
    </location>
</feature>
<evidence type="ECO:0000313" key="6">
    <source>
        <dbReference type="Proteomes" id="UP000321155"/>
    </source>
</evidence>
<accession>A0A0U3HR92</accession>
<evidence type="ECO:0000313" key="3">
    <source>
        <dbReference type="EMBL" id="ALU40022.1"/>
    </source>
</evidence>
<sequence length="135" mass="14159">MNDTHTSSGAGPGGAATGDRRQLVERAIAALNAHDTAAFAATYSPDAVVHTSANPEPVRGREAIEQDTEHWNTAMPDMAIEIEDLVVDGATVAMRLLFTGTHTGPLTTPDGEVPPPPGRRCRSPWPCSTGTTRTG</sequence>
<evidence type="ECO:0000313" key="5">
    <source>
        <dbReference type="Proteomes" id="UP000057181"/>
    </source>
</evidence>
<dbReference type="Proteomes" id="UP000057181">
    <property type="component" value="Chromosome"/>
</dbReference>
<gene>
    <name evidence="3" type="ORF">AS188_10025</name>
    <name evidence="4" type="ORF">KFL01_30050</name>
</gene>
<dbReference type="AlphaFoldDB" id="A0A0U3HR92"/>
<reference evidence="4 6" key="2">
    <citation type="submission" date="2019-07" db="EMBL/GenBank/DDBJ databases">
        <title>Whole genome shotgun sequence of Kocuria flava NBRC 107626.</title>
        <authorList>
            <person name="Hosoyama A."/>
            <person name="Uohara A."/>
            <person name="Ohji S."/>
            <person name="Ichikawa N."/>
        </authorList>
    </citation>
    <scope>NUCLEOTIDE SEQUENCE [LARGE SCALE GENOMIC DNA]</scope>
    <source>
        <strain evidence="4 6">NBRC 107626</strain>
    </source>
</reference>
<reference evidence="3 5" key="1">
    <citation type="submission" date="2015-11" db="EMBL/GenBank/DDBJ databases">
        <title>Complete Genome Sequence of Kocuria flava strain HO-9041.</title>
        <authorList>
            <person name="Zhou M."/>
            <person name="Dai J."/>
        </authorList>
    </citation>
    <scope>NUCLEOTIDE SEQUENCE [LARGE SCALE GENOMIC DNA]</scope>
    <source>
        <strain evidence="3 5">HO-9041</strain>
    </source>
</reference>
<dbReference type="RefSeq" id="WP_058858728.1">
    <property type="nucleotide sequence ID" value="NZ_BJZR01000158.1"/>
</dbReference>
<evidence type="ECO:0000256" key="1">
    <source>
        <dbReference type="SAM" id="MobiDB-lite"/>
    </source>
</evidence>
<keyword evidence="6" id="KW-1185">Reference proteome</keyword>
<dbReference type="EMBL" id="CP013254">
    <property type="protein sequence ID" value="ALU40022.1"/>
    <property type="molecule type" value="Genomic_DNA"/>
</dbReference>
<dbReference type="SUPFAM" id="SSF54427">
    <property type="entry name" value="NTF2-like"/>
    <property type="match status" value="1"/>
</dbReference>
<protein>
    <recommendedName>
        <fullName evidence="2">SnoaL-like domain-containing protein</fullName>
    </recommendedName>
</protein>
<dbReference type="InterPro" id="IPR009959">
    <property type="entry name" value="Cyclase_SnoaL-like"/>
</dbReference>
<dbReference type="STRING" id="446860.AS188_10025"/>
<dbReference type="PANTHER" id="PTHR38436:SF1">
    <property type="entry name" value="ESTER CYCLASE"/>
    <property type="match status" value="1"/>
</dbReference>
<dbReference type="Gene3D" id="3.10.450.50">
    <property type="match status" value="1"/>
</dbReference>